<dbReference type="Proteomes" id="UP001175261">
    <property type="component" value="Unassembled WGS sequence"/>
</dbReference>
<evidence type="ECO:0000256" key="7">
    <source>
        <dbReference type="PIRSR" id="PIRSR602401-1"/>
    </source>
</evidence>
<dbReference type="InterPro" id="IPR002401">
    <property type="entry name" value="Cyt_P450_E_grp-I"/>
</dbReference>
<sequence length="492" mass="55087">MATVSIFKDLPAVAWLGIFGSLWILSLLNRALNTPLRKVPGPWYAMFTNLWLKKQILSGRRIHYVHDMHLKYGPVVRISPTEVDVLDQDSFKTIHRIGGGFVKDPWYSSFRVGQAEDVFSMLDPAEHAQRRKLLAPMFSNSALMKNWYPVITEKIDATISAIKEEAKEQGEVDIFKWWTFMTADVVSHLAFGEPFGMVAEKKKTYHMQKIEDAGKFGLICSELPWLRTIINWIPIRSVQELDADDVVQQLAETTMKRSREAGIGSTNLFSRIVAESEKDKKALTDYEVAFEAGGLIVAGSGTTAVTLTYLVWAVLSHPDIQRRLEDEVGALEPGFVDSDLEKLPYLSAVVAETLRLYSAAPGALPRRMLNNTVNLAGYAIPPGATISTQAYSYHRDSSIYPEPERYEPGRFLDSNGNFQPMRSGAYFPFGAGTRACLGMHLAYIELRHAVAAFFRECKGARTAPRTSPDSMEMANFFLVVPKANSCFIQLPN</sequence>
<evidence type="ECO:0000256" key="9">
    <source>
        <dbReference type="SAM" id="Phobius"/>
    </source>
</evidence>
<dbReference type="GO" id="GO:0020037">
    <property type="term" value="F:heme binding"/>
    <property type="evidence" value="ECO:0007669"/>
    <property type="project" value="InterPro"/>
</dbReference>
<dbReference type="PRINTS" id="PR00463">
    <property type="entry name" value="EP450I"/>
</dbReference>
<dbReference type="AlphaFoldDB" id="A0AA39G9N0"/>
<evidence type="ECO:0000256" key="3">
    <source>
        <dbReference type="ARBA" id="ARBA00022617"/>
    </source>
</evidence>
<evidence type="ECO:0000256" key="8">
    <source>
        <dbReference type="RuleBase" id="RU000461"/>
    </source>
</evidence>
<dbReference type="Gene3D" id="1.10.630.10">
    <property type="entry name" value="Cytochrome P450"/>
    <property type="match status" value="1"/>
</dbReference>
<comment type="cofactor">
    <cofactor evidence="1 7">
        <name>heme</name>
        <dbReference type="ChEBI" id="CHEBI:30413"/>
    </cofactor>
</comment>
<accession>A0AA39G9N0</accession>
<dbReference type="EMBL" id="JAPDFR010000010">
    <property type="protein sequence ID" value="KAK0382693.1"/>
    <property type="molecule type" value="Genomic_DNA"/>
</dbReference>
<dbReference type="Pfam" id="PF00067">
    <property type="entry name" value="p450"/>
    <property type="match status" value="1"/>
</dbReference>
<keyword evidence="4 7" id="KW-0479">Metal-binding</keyword>
<reference evidence="10" key="1">
    <citation type="submission" date="2022-10" db="EMBL/GenBank/DDBJ databases">
        <title>Determination and structural analysis of whole genome sequence of Sarocladium strictum F4-1.</title>
        <authorList>
            <person name="Hu L."/>
            <person name="Jiang Y."/>
        </authorList>
    </citation>
    <scope>NUCLEOTIDE SEQUENCE</scope>
    <source>
        <strain evidence="10">F4-1</strain>
    </source>
</reference>
<feature type="binding site" description="axial binding residue" evidence="7">
    <location>
        <position position="436"/>
    </location>
    <ligand>
        <name>heme</name>
        <dbReference type="ChEBI" id="CHEBI:30413"/>
    </ligand>
    <ligandPart>
        <name>Fe</name>
        <dbReference type="ChEBI" id="CHEBI:18248"/>
    </ligandPart>
</feature>
<gene>
    <name evidence="10" type="ORF">NLU13_9789</name>
</gene>
<dbReference type="CDD" id="cd11059">
    <property type="entry name" value="CYP_fungal"/>
    <property type="match status" value="1"/>
</dbReference>
<keyword evidence="9" id="KW-1133">Transmembrane helix</keyword>
<evidence type="ECO:0000256" key="1">
    <source>
        <dbReference type="ARBA" id="ARBA00001971"/>
    </source>
</evidence>
<comment type="caution">
    <text evidence="10">The sequence shown here is derived from an EMBL/GenBank/DDBJ whole genome shotgun (WGS) entry which is preliminary data.</text>
</comment>
<evidence type="ECO:0000313" key="11">
    <source>
        <dbReference type="Proteomes" id="UP001175261"/>
    </source>
</evidence>
<evidence type="ECO:0008006" key="12">
    <source>
        <dbReference type="Google" id="ProtNLM"/>
    </source>
</evidence>
<dbReference type="SUPFAM" id="SSF48264">
    <property type="entry name" value="Cytochrome P450"/>
    <property type="match status" value="1"/>
</dbReference>
<dbReference type="InterPro" id="IPR036396">
    <property type="entry name" value="Cyt_P450_sf"/>
</dbReference>
<keyword evidence="9" id="KW-0812">Transmembrane</keyword>
<keyword evidence="3 7" id="KW-0349">Heme</keyword>
<keyword evidence="6 7" id="KW-0408">Iron</keyword>
<dbReference type="InterPro" id="IPR001128">
    <property type="entry name" value="Cyt_P450"/>
</dbReference>
<dbReference type="InterPro" id="IPR050121">
    <property type="entry name" value="Cytochrome_P450_monoxygenase"/>
</dbReference>
<evidence type="ECO:0000256" key="5">
    <source>
        <dbReference type="ARBA" id="ARBA00023002"/>
    </source>
</evidence>
<organism evidence="10 11">
    <name type="scientific">Sarocladium strictum</name>
    <name type="common">Black bundle disease fungus</name>
    <name type="synonym">Acremonium strictum</name>
    <dbReference type="NCBI Taxonomy" id="5046"/>
    <lineage>
        <taxon>Eukaryota</taxon>
        <taxon>Fungi</taxon>
        <taxon>Dikarya</taxon>
        <taxon>Ascomycota</taxon>
        <taxon>Pezizomycotina</taxon>
        <taxon>Sordariomycetes</taxon>
        <taxon>Hypocreomycetidae</taxon>
        <taxon>Hypocreales</taxon>
        <taxon>Sarocladiaceae</taxon>
        <taxon>Sarocladium</taxon>
    </lineage>
</organism>
<dbReference type="InterPro" id="IPR017972">
    <property type="entry name" value="Cyt_P450_CS"/>
</dbReference>
<dbReference type="PROSITE" id="PS00086">
    <property type="entry name" value="CYTOCHROME_P450"/>
    <property type="match status" value="1"/>
</dbReference>
<dbReference type="GO" id="GO:0004497">
    <property type="term" value="F:monooxygenase activity"/>
    <property type="evidence" value="ECO:0007669"/>
    <property type="project" value="UniProtKB-KW"/>
</dbReference>
<keyword evidence="8" id="KW-0503">Monooxygenase</keyword>
<feature type="transmembrane region" description="Helical" evidence="9">
    <location>
        <begin position="288"/>
        <end position="315"/>
    </location>
</feature>
<dbReference type="PANTHER" id="PTHR24305">
    <property type="entry name" value="CYTOCHROME P450"/>
    <property type="match status" value="1"/>
</dbReference>
<feature type="transmembrane region" description="Helical" evidence="9">
    <location>
        <begin position="12"/>
        <end position="28"/>
    </location>
</feature>
<evidence type="ECO:0000256" key="6">
    <source>
        <dbReference type="ARBA" id="ARBA00023004"/>
    </source>
</evidence>
<evidence type="ECO:0000313" key="10">
    <source>
        <dbReference type="EMBL" id="KAK0382693.1"/>
    </source>
</evidence>
<keyword evidence="9" id="KW-0472">Membrane</keyword>
<comment type="similarity">
    <text evidence="2 8">Belongs to the cytochrome P450 family.</text>
</comment>
<evidence type="ECO:0000256" key="2">
    <source>
        <dbReference type="ARBA" id="ARBA00010617"/>
    </source>
</evidence>
<dbReference type="GO" id="GO:0016705">
    <property type="term" value="F:oxidoreductase activity, acting on paired donors, with incorporation or reduction of molecular oxygen"/>
    <property type="evidence" value="ECO:0007669"/>
    <property type="project" value="InterPro"/>
</dbReference>
<evidence type="ECO:0000256" key="4">
    <source>
        <dbReference type="ARBA" id="ARBA00022723"/>
    </source>
</evidence>
<proteinExistence type="inferred from homology"/>
<keyword evidence="11" id="KW-1185">Reference proteome</keyword>
<dbReference type="GO" id="GO:0005506">
    <property type="term" value="F:iron ion binding"/>
    <property type="evidence" value="ECO:0007669"/>
    <property type="project" value="InterPro"/>
</dbReference>
<name>A0AA39G9N0_SARSR</name>
<protein>
    <recommendedName>
        <fullName evidence="12">Cytochrome P450</fullName>
    </recommendedName>
</protein>
<dbReference type="PANTHER" id="PTHR24305:SF96">
    <property type="entry name" value="CYTOCHROME P450 MONOOXYGENASE STCB-RELATED"/>
    <property type="match status" value="1"/>
</dbReference>
<dbReference type="PRINTS" id="PR00385">
    <property type="entry name" value="P450"/>
</dbReference>
<keyword evidence="5 8" id="KW-0560">Oxidoreductase</keyword>